<dbReference type="InterPro" id="IPR050300">
    <property type="entry name" value="GDXG_lipolytic_enzyme"/>
</dbReference>
<keyword evidence="1" id="KW-0378">Hydrolase</keyword>
<dbReference type="SUPFAM" id="SSF53474">
    <property type="entry name" value="alpha/beta-Hydrolases"/>
    <property type="match status" value="1"/>
</dbReference>
<feature type="region of interest" description="Disordered" evidence="2">
    <location>
        <begin position="1"/>
        <end position="27"/>
    </location>
</feature>
<reference evidence="4" key="2">
    <citation type="submission" date="2023-01" db="EMBL/GenBank/DDBJ databases">
        <authorList>
            <person name="Sun Q."/>
            <person name="Evtushenko L."/>
        </authorList>
    </citation>
    <scope>NUCLEOTIDE SEQUENCE</scope>
    <source>
        <strain evidence="4">VKM Ac-1069</strain>
    </source>
</reference>
<reference evidence="4" key="1">
    <citation type="journal article" date="2014" name="Int. J. Syst. Evol. Microbiol.">
        <title>Complete genome sequence of Corynebacterium casei LMG S-19264T (=DSM 44701T), isolated from a smear-ripened cheese.</title>
        <authorList>
            <consortium name="US DOE Joint Genome Institute (JGI-PGF)"/>
            <person name="Walter F."/>
            <person name="Albersmeier A."/>
            <person name="Kalinowski J."/>
            <person name="Ruckert C."/>
        </authorList>
    </citation>
    <scope>NUCLEOTIDE SEQUENCE</scope>
    <source>
        <strain evidence="4">VKM Ac-1069</strain>
    </source>
</reference>
<dbReference type="InterPro" id="IPR029058">
    <property type="entry name" value="AB_hydrolase_fold"/>
</dbReference>
<keyword evidence="5" id="KW-1185">Reference proteome</keyword>
<accession>A0A9W6UEP1</accession>
<gene>
    <name evidence="4" type="ORF">GCM10017577_64130</name>
</gene>
<evidence type="ECO:0000259" key="3">
    <source>
        <dbReference type="Pfam" id="PF20434"/>
    </source>
</evidence>
<evidence type="ECO:0000256" key="1">
    <source>
        <dbReference type="ARBA" id="ARBA00022801"/>
    </source>
</evidence>
<evidence type="ECO:0000313" key="4">
    <source>
        <dbReference type="EMBL" id="GLL15263.1"/>
    </source>
</evidence>
<proteinExistence type="predicted"/>
<feature type="compositionally biased region" description="Pro residues" evidence="2">
    <location>
        <begin position="10"/>
        <end position="22"/>
    </location>
</feature>
<name>A0A9W6UEP1_9PSEU</name>
<dbReference type="AlphaFoldDB" id="A0A9W6UEP1"/>
<protein>
    <recommendedName>
        <fullName evidence="3">BD-FAE-like domain-containing protein</fullName>
    </recommendedName>
</protein>
<comment type="caution">
    <text evidence="4">The sequence shown here is derived from an EMBL/GenBank/DDBJ whole genome shotgun (WGS) entry which is preliminary data.</text>
</comment>
<dbReference type="Pfam" id="PF20434">
    <property type="entry name" value="BD-FAE"/>
    <property type="match status" value="1"/>
</dbReference>
<dbReference type="RefSeq" id="WP_037052074.1">
    <property type="nucleotide sequence ID" value="NZ_BAAAUZ010000050.1"/>
</dbReference>
<evidence type="ECO:0000256" key="2">
    <source>
        <dbReference type="SAM" id="MobiDB-lite"/>
    </source>
</evidence>
<dbReference type="InterPro" id="IPR049492">
    <property type="entry name" value="BD-FAE-like_dom"/>
</dbReference>
<feature type="domain" description="BD-FAE-like" evidence="3">
    <location>
        <begin position="48"/>
        <end position="253"/>
    </location>
</feature>
<evidence type="ECO:0000313" key="5">
    <source>
        <dbReference type="Proteomes" id="UP001143463"/>
    </source>
</evidence>
<dbReference type="PANTHER" id="PTHR48081:SF13">
    <property type="entry name" value="ALPHA_BETA HYDROLASE"/>
    <property type="match status" value="1"/>
</dbReference>
<dbReference type="Gene3D" id="3.40.50.1820">
    <property type="entry name" value="alpha/beta hydrolase"/>
    <property type="match status" value="1"/>
</dbReference>
<dbReference type="Proteomes" id="UP001143463">
    <property type="component" value="Unassembled WGS sequence"/>
</dbReference>
<dbReference type="EMBL" id="BSFQ01000044">
    <property type="protein sequence ID" value="GLL15263.1"/>
    <property type="molecule type" value="Genomic_DNA"/>
</dbReference>
<sequence>MSASSTDAPAGPPPLRPAPIPGPERAGGVATRRAVEYAVVPGYRPLLLDLHRPDTTATVPLVLFLHGGGWRVGSRAAVGPAFADWDPSPFARLVGAGFAVASVDYRLSGEARFPAQLDDVAAALAWLREHAAELGLDTGRTAVWGESAGGHLAALLGLTEPGVRAVADWYGPSDLAALPADAAATGIAVTDPGAPDSREALLLGAPPQAAAEVARAASPVARVHPAAPPFLLVHGTADRFVPCRQSERLAEALAAAGAPHDLQLLEGADHMWLGTPEHARTAFDLTLDFLRHHLS</sequence>
<organism evidence="4 5">
    <name type="scientific">Pseudonocardia halophobica</name>
    <dbReference type="NCBI Taxonomy" id="29401"/>
    <lineage>
        <taxon>Bacteria</taxon>
        <taxon>Bacillati</taxon>
        <taxon>Actinomycetota</taxon>
        <taxon>Actinomycetes</taxon>
        <taxon>Pseudonocardiales</taxon>
        <taxon>Pseudonocardiaceae</taxon>
        <taxon>Pseudonocardia</taxon>
    </lineage>
</organism>
<dbReference type="GO" id="GO:0016787">
    <property type="term" value="F:hydrolase activity"/>
    <property type="evidence" value="ECO:0007669"/>
    <property type="project" value="UniProtKB-KW"/>
</dbReference>
<dbReference type="PANTHER" id="PTHR48081">
    <property type="entry name" value="AB HYDROLASE SUPERFAMILY PROTEIN C4A8.06C"/>
    <property type="match status" value="1"/>
</dbReference>